<evidence type="ECO:0000313" key="6">
    <source>
        <dbReference type="Proteomes" id="UP000078516"/>
    </source>
</evidence>
<name>A0A179EUZ9_ENTTH</name>
<organism evidence="5 6">
    <name type="scientific">Enterococcus thailandicus</name>
    <dbReference type="NCBI Taxonomy" id="417368"/>
    <lineage>
        <taxon>Bacteria</taxon>
        <taxon>Bacillati</taxon>
        <taxon>Bacillota</taxon>
        <taxon>Bacilli</taxon>
        <taxon>Lactobacillales</taxon>
        <taxon>Enterococcaceae</taxon>
        <taxon>Enterococcus</taxon>
    </lineage>
</organism>
<dbReference type="InterPro" id="IPR012338">
    <property type="entry name" value="Beta-lactam/transpept-like"/>
</dbReference>
<protein>
    <submittedName>
        <fullName evidence="5">Serine hydrolase</fullName>
    </submittedName>
</protein>
<keyword evidence="6" id="KW-1185">Reference proteome</keyword>
<dbReference type="GO" id="GO:0016020">
    <property type="term" value="C:membrane"/>
    <property type="evidence" value="ECO:0007669"/>
    <property type="project" value="UniProtKB-SubCell"/>
</dbReference>
<reference evidence="4 7" key="2">
    <citation type="submission" date="2019-07" db="EMBL/GenBank/DDBJ databases">
        <title>Whole genome shotgun sequence of Enterococcus thailandicus NBRC 101867.</title>
        <authorList>
            <person name="Hosoyama A."/>
            <person name="Uohara A."/>
            <person name="Ohji S."/>
            <person name="Ichikawa N."/>
        </authorList>
    </citation>
    <scope>NUCLEOTIDE SEQUENCE [LARGE SCALE GENOMIC DNA]</scope>
    <source>
        <strain evidence="4 7">NBRC 101867</strain>
    </source>
</reference>
<accession>A0A179EUZ9</accession>
<dbReference type="AlphaFoldDB" id="A0A179EUZ9"/>
<dbReference type="EMBL" id="BJUG01000003">
    <property type="protein sequence ID" value="GEK36417.1"/>
    <property type="molecule type" value="Genomic_DNA"/>
</dbReference>
<dbReference type="Gene3D" id="3.40.710.10">
    <property type="entry name" value="DD-peptidase/beta-lactamase superfamily"/>
    <property type="match status" value="1"/>
</dbReference>
<dbReference type="RefSeq" id="WP_067480714.1">
    <property type="nucleotide sequence ID" value="NZ_BJUG01000003.1"/>
</dbReference>
<dbReference type="Proteomes" id="UP000078516">
    <property type="component" value="Unassembled WGS sequence"/>
</dbReference>
<gene>
    <name evidence="5" type="ORF">A6E74_00945</name>
    <name evidence="4" type="ORF">ETH01_07040</name>
</gene>
<dbReference type="Pfam" id="PF00144">
    <property type="entry name" value="Beta-lactamase"/>
    <property type="match status" value="1"/>
</dbReference>
<feature type="domain" description="Beta-lactamase-related" evidence="3">
    <location>
        <begin position="78"/>
        <end position="360"/>
    </location>
</feature>
<dbReference type="PATRIC" id="fig|417368.6.peg.158"/>
<dbReference type="SUPFAM" id="SSF56601">
    <property type="entry name" value="beta-lactamase/transpeptidase-like"/>
    <property type="match status" value="1"/>
</dbReference>
<evidence type="ECO:0000313" key="5">
    <source>
        <dbReference type="EMBL" id="OAQ56972.1"/>
    </source>
</evidence>
<dbReference type="OrthoDB" id="2151402at2"/>
<evidence type="ECO:0000259" key="3">
    <source>
        <dbReference type="Pfam" id="PF00144"/>
    </source>
</evidence>
<evidence type="ECO:0000256" key="1">
    <source>
        <dbReference type="ARBA" id="ARBA00004370"/>
    </source>
</evidence>
<sequence>MHNKKHQKRQARKKTVLLAILTFFLGLGVTTSWYLLLLSDTIKPVADQEPATVVNLTASEKKAATEMDQLLKKSKYIGTIYVRKNNRIILEKTYGYADKETNQPNSLSLDYQIGSIQKAMTALLILKQIEQKKISFTTPLATFYPQIPGSQSITIHDLLTMRSGLHKTEQPSVPLTDRDIVQFTVEHLKWTDYQTYHYEPLNFTLLAGILMQLTNKSYEELLSDSLIKPLQLQHTDFYENVKNSSQHAKSYQMSADDDYWKELDENETAIHNELGTGNISMNTYDLAAFFTKVLSGQLIPKKLLFSLWQNNQLKHPYSGGVYSGADYILAQGNINRFHSVVAMTKDTKNAIVMQSNIQSDTKIKPGAVAIRNQLYEILTGKKLPS</sequence>
<dbReference type="PANTHER" id="PTHR46825">
    <property type="entry name" value="D-ALANYL-D-ALANINE-CARBOXYPEPTIDASE/ENDOPEPTIDASE AMPH"/>
    <property type="match status" value="1"/>
</dbReference>
<dbReference type="Proteomes" id="UP000321361">
    <property type="component" value="Unassembled WGS sequence"/>
</dbReference>
<comment type="subcellular location">
    <subcellularLocation>
        <location evidence="1">Membrane</location>
    </subcellularLocation>
</comment>
<keyword evidence="5" id="KW-0378">Hydrolase</keyword>
<evidence type="ECO:0000313" key="7">
    <source>
        <dbReference type="Proteomes" id="UP000321361"/>
    </source>
</evidence>
<dbReference type="GO" id="GO:0016787">
    <property type="term" value="F:hydrolase activity"/>
    <property type="evidence" value="ECO:0007669"/>
    <property type="project" value="UniProtKB-KW"/>
</dbReference>
<evidence type="ECO:0000256" key="2">
    <source>
        <dbReference type="ARBA" id="ARBA00023136"/>
    </source>
</evidence>
<dbReference type="PANTHER" id="PTHR46825:SF11">
    <property type="entry name" value="PENICILLIN-BINDING PROTEIN 4"/>
    <property type="match status" value="1"/>
</dbReference>
<keyword evidence="2" id="KW-0472">Membrane</keyword>
<dbReference type="EMBL" id="LWMN01000001">
    <property type="protein sequence ID" value="OAQ56972.1"/>
    <property type="molecule type" value="Genomic_DNA"/>
</dbReference>
<proteinExistence type="predicted"/>
<evidence type="ECO:0000313" key="4">
    <source>
        <dbReference type="EMBL" id="GEK36417.1"/>
    </source>
</evidence>
<reference evidence="5 6" key="1">
    <citation type="submission" date="2016-04" db="EMBL/GenBank/DDBJ databases">
        <title>Draft genome of an Enterococcus thailandicus strain isolated from bovine feces.</title>
        <authorList>
            <person name="Beukers A.G."/>
            <person name="Zaheer R."/>
            <person name="Goji N."/>
            <person name="Cook S.R."/>
            <person name="Amoako K."/>
            <person name="Chaves A.V."/>
            <person name="Ward M.P."/>
            <person name="Mcallister T.A."/>
        </authorList>
    </citation>
    <scope>NUCLEOTIDE SEQUENCE [LARGE SCALE GENOMIC DNA]</scope>
    <source>
        <strain evidence="5 6">F0711D 46</strain>
    </source>
</reference>
<dbReference type="InterPro" id="IPR001466">
    <property type="entry name" value="Beta-lactam-related"/>
</dbReference>
<dbReference type="InterPro" id="IPR050491">
    <property type="entry name" value="AmpC-like"/>
</dbReference>
<comment type="caution">
    <text evidence="5">The sequence shown here is derived from an EMBL/GenBank/DDBJ whole genome shotgun (WGS) entry which is preliminary data.</text>
</comment>